<evidence type="ECO:0000313" key="3">
    <source>
        <dbReference type="Proteomes" id="UP001228044"/>
    </source>
</evidence>
<protein>
    <recommendedName>
        <fullName evidence="4">Lipoprotein</fullName>
    </recommendedName>
</protein>
<comment type="caution">
    <text evidence="2">The sequence shown here is derived from an EMBL/GenBank/DDBJ whole genome shotgun (WGS) entry which is preliminary data.</text>
</comment>
<dbReference type="RefSeq" id="WP_290358187.1">
    <property type="nucleotide sequence ID" value="NZ_JAUHHC010000002.1"/>
</dbReference>
<keyword evidence="1" id="KW-0812">Transmembrane</keyword>
<sequence>MKRAAGQLYAALQWPRRRAVNSALVAPLKAQAALVLHLFRKHHIMKTKLKQLALRLTAAALVGSMLGGCCVLPYGPRGHYRYDGHVDGGRHGGGRY</sequence>
<keyword evidence="1" id="KW-0472">Membrane</keyword>
<feature type="transmembrane region" description="Helical" evidence="1">
    <location>
        <begin position="52"/>
        <end position="74"/>
    </location>
</feature>
<organism evidence="2 3">
    <name type="scientific">Roseateles violae</name>
    <dbReference type="NCBI Taxonomy" id="3058042"/>
    <lineage>
        <taxon>Bacteria</taxon>
        <taxon>Pseudomonadati</taxon>
        <taxon>Pseudomonadota</taxon>
        <taxon>Betaproteobacteria</taxon>
        <taxon>Burkholderiales</taxon>
        <taxon>Sphaerotilaceae</taxon>
        <taxon>Roseateles</taxon>
    </lineage>
</organism>
<dbReference type="Proteomes" id="UP001228044">
    <property type="component" value="Unassembled WGS sequence"/>
</dbReference>
<reference evidence="2 3" key="1">
    <citation type="submission" date="2023-06" db="EMBL/GenBank/DDBJ databases">
        <title>Pelomonas sp. PFR6 16S ribosomal RNA gene Genome sequencing and assembly.</title>
        <authorList>
            <person name="Woo H."/>
        </authorList>
    </citation>
    <scope>NUCLEOTIDE SEQUENCE [LARGE SCALE GENOMIC DNA]</scope>
    <source>
        <strain evidence="2 3">PFR6</strain>
    </source>
</reference>
<name>A0ABT8DU10_9BURK</name>
<evidence type="ECO:0008006" key="4">
    <source>
        <dbReference type="Google" id="ProtNLM"/>
    </source>
</evidence>
<gene>
    <name evidence="2" type="ORF">QWJ38_06160</name>
</gene>
<evidence type="ECO:0000256" key="1">
    <source>
        <dbReference type="SAM" id="Phobius"/>
    </source>
</evidence>
<proteinExistence type="predicted"/>
<keyword evidence="1" id="KW-1133">Transmembrane helix</keyword>
<accession>A0ABT8DU10</accession>
<dbReference type="EMBL" id="JAUHHC010000002">
    <property type="protein sequence ID" value="MDN3919862.1"/>
    <property type="molecule type" value="Genomic_DNA"/>
</dbReference>
<evidence type="ECO:0000313" key="2">
    <source>
        <dbReference type="EMBL" id="MDN3919862.1"/>
    </source>
</evidence>
<keyword evidence="3" id="KW-1185">Reference proteome</keyword>